<accession>A0A0P6WRQ1</accession>
<evidence type="ECO:0000259" key="7">
    <source>
        <dbReference type="Pfam" id="PF21981"/>
    </source>
</evidence>
<comment type="caution">
    <text evidence="9">The sequence shown here is derived from an EMBL/GenBank/DDBJ whole genome shotgun (WGS) entry which is preliminary data.</text>
</comment>
<comment type="subcellular location">
    <subcellularLocation>
        <location evidence="1 5">Cytoplasm</location>
    </subcellularLocation>
</comment>
<evidence type="ECO:0000259" key="8">
    <source>
        <dbReference type="Pfam" id="PF21982"/>
    </source>
</evidence>
<keyword evidence="10" id="KW-1185">Reference proteome</keyword>
<organism evidence="9 10">
    <name type="scientific">Leptolinea tardivitalis</name>
    <dbReference type="NCBI Taxonomy" id="229920"/>
    <lineage>
        <taxon>Bacteria</taxon>
        <taxon>Bacillati</taxon>
        <taxon>Chloroflexota</taxon>
        <taxon>Anaerolineae</taxon>
        <taxon>Anaerolineales</taxon>
        <taxon>Anaerolineaceae</taxon>
        <taxon>Leptolinea</taxon>
    </lineage>
</organism>
<evidence type="ECO:0000256" key="4">
    <source>
        <dbReference type="ARBA" id="ARBA00022490"/>
    </source>
</evidence>
<gene>
    <name evidence="5" type="primary">recX</name>
    <name evidence="9" type="ORF">ADM99_06975</name>
</gene>
<dbReference type="InterPro" id="IPR003783">
    <property type="entry name" value="Regulatory_RecX"/>
</dbReference>
<dbReference type="EMBL" id="LGCK01000007">
    <property type="protein sequence ID" value="KPL72804.1"/>
    <property type="molecule type" value="Genomic_DNA"/>
</dbReference>
<dbReference type="InterPro" id="IPR053925">
    <property type="entry name" value="RecX_HTH_3rd"/>
</dbReference>
<dbReference type="Pfam" id="PF21982">
    <property type="entry name" value="RecX_HTH1"/>
    <property type="match status" value="1"/>
</dbReference>
<dbReference type="InterPro" id="IPR053924">
    <property type="entry name" value="RecX_HTH_2nd"/>
</dbReference>
<dbReference type="HAMAP" id="MF_01114">
    <property type="entry name" value="RecX"/>
    <property type="match status" value="1"/>
</dbReference>
<dbReference type="Proteomes" id="UP000050430">
    <property type="component" value="Unassembled WGS sequence"/>
</dbReference>
<dbReference type="InterPro" id="IPR053926">
    <property type="entry name" value="RecX_HTH_1st"/>
</dbReference>
<dbReference type="PANTHER" id="PTHR33602">
    <property type="entry name" value="REGULATORY PROTEIN RECX FAMILY PROTEIN"/>
    <property type="match status" value="1"/>
</dbReference>
<evidence type="ECO:0000313" key="10">
    <source>
        <dbReference type="Proteomes" id="UP000050430"/>
    </source>
</evidence>
<dbReference type="Pfam" id="PF21981">
    <property type="entry name" value="RecX_HTH3"/>
    <property type="match status" value="1"/>
</dbReference>
<sequence>MPQITDLKIQKHNPNRLNIYLDGEFAFGVERLVGAWLSIGDEIDPAKIEALLRKDELEKAYLRALRLLNIRPRTAFEISSRLAKAGYGEKIIEPVMARLQEAGLINDQVFAHTWVENRCTFRPRSKRVLVLELHQKGVADSEIQSAVCDLDETSLALQTAQKYVSRCKDMPFDEFRKKMFGYLSRRGFNFETVTEAINHTWQIMQVEAETLT</sequence>
<dbReference type="STRING" id="229920.ADM99_06975"/>
<evidence type="ECO:0000259" key="6">
    <source>
        <dbReference type="Pfam" id="PF02631"/>
    </source>
</evidence>
<feature type="domain" description="RecX second three-helical" evidence="6">
    <location>
        <begin position="106"/>
        <end position="146"/>
    </location>
</feature>
<dbReference type="Pfam" id="PF02631">
    <property type="entry name" value="RecX_HTH2"/>
    <property type="match status" value="1"/>
</dbReference>
<evidence type="ECO:0000313" key="9">
    <source>
        <dbReference type="EMBL" id="KPL72804.1"/>
    </source>
</evidence>
<protein>
    <recommendedName>
        <fullName evidence="3 5">Regulatory protein RecX</fullName>
    </recommendedName>
</protein>
<dbReference type="InterPro" id="IPR036388">
    <property type="entry name" value="WH-like_DNA-bd_sf"/>
</dbReference>
<evidence type="ECO:0000256" key="5">
    <source>
        <dbReference type="HAMAP-Rule" id="MF_01114"/>
    </source>
</evidence>
<keyword evidence="4 5" id="KW-0963">Cytoplasm</keyword>
<dbReference type="Gene3D" id="1.10.10.10">
    <property type="entry name" value="Winged helix-like DNA-binding domain superfamily/Winged helix DNA-binding domain"/>
    <property type="match status" value="3"/>
</dbReference>
<evidence type="ECO:0000256" key="2">
    <source>
        <dbReference type="ARBA" id="ARBA00009695"/>
    </source>
</evidence>
<comment type="function">
    <text evidence="5">Modulates RecA activity.</text>
</comment>
<feature type="domain" description="RecX third three-helical" evidence="7">
    <location>
        <begin position="152"/>
        <end position="197"/>
    </location>
</feature>
<comment type="similarity">
    <text evidence="2 5">Belongs to the RecX family.</text>
</comment>
<evidence type="ECO:0000256" key="3">
    <source>
        <dbReference type="ARBA" id="ARBA00018111"/>
    </source>
</evidence>
<dbReference type="GO" id="GO:0006282">
    <property type="term" value="P:regulation of DNA repair"/>
    <property type="evidence" value="ECO:0007669"/>
    <property type="project" value="UniProtKB-UniRule"/>
</dbReference>
<dbReference type="GO" id="GO:0005737">
    <property type="term" value="C:cytoplasm"/>
    <property type="evidence" value="ECO:0007669"/>
    <property type="project" value="UniProtKB-SubCell"/>
</dbReference>
<evidence type="ECO:0000256" key="1">
    <source>
        <dbReference type="ARBA" id="ARBA00004496"/>
    </source>
</evidence>
<dbReference type="OrthoDB" id="5421057at2"/>
<dbReference type="PANTHER" id="PTHR33602:SF1">
    <property type="entry name" value="REGULATORY PROTEIN RECX FAMILY PROTEIN"/>
    <property type="match status" value="1"/>
</dbReference>
<dbReference type="AlphaFoldDB" id="A0A0P6WRQ1"/>
<name>A0A0P6WRQ1_9CHLR</name>
<dbReference type="RefSeq" id="WP_062421086.1">
    <property type="nucleotide sequence ID" value="NZ_BBYA01000008.1"/>
</dbReference>
<reference evidence="9 10" key="1">
    <citation type="submission" date="2015-07" db="EMBL/GenBank/DDBJ databases">
        <title>Genome sequence of Leptolinea tardivitalis DSM 16556.</title>
        <authorList>
            <person name="Hemp J."/>
            <person name="Ward L.M."/>
            <person name="Pace L.A."/>
            <person name="Fischer W.W."/>
        </authorList>
    </citation>
    <scope>NUCLEOTIDE SEQUENCE [LARGE SCALE GENOMIC DNA]</scope>
    <source>
        <strain evidence="9 10">YMTK-2</strain>
    </source>
</reference>
<proteinExistence type="inferred from homology"/>
<feature type="domain" description="RecX first three-helical" evidence="8">
    <location>
        <begin position="60"/>
        <end position="99"/>
    </location>
</feature>